<evidence type="ECO:0000256" key="1">
    <source>
        <dbReference type="ARBA" id="ARBA00022670"/>
    </source>
</evidence>
<dbReference type="Gene3D" id="1.20.58.1480">
    <property type="match status" value="1"/>
</dbReference>
<dbReference type="InterPro" id="IPR027417">
    <property type="entry name" value="P-loop_NTPase"/>
</dbReference>
<dbReference type="RefSeq" id="WP_150336872.1">
    <property type="nucleotide sequence ID" value="NZ_JAERIX010000026.1"/>
</dbReference>
<dbReference type="InterPro" id="IPR008269">
    <property type="entry name" value="Lon_proteolytic"/>
</dbReference>
<dbReference type="Pfam" id="PF02190">
    <property type="entry name" value="LON_substr_bdg"/>
    <property type="match status" value="1"/>
</dbReference>
<feature type="binding site" evidence="9">
    <location>
        <begin position="391"/>
        <end position="398"/>
    </location>
    <ligand>
        <name>ATP</name>
        <dbReference type="ChEBI" id="CHEBI:30616"/>
    </ligand>
</feature>
<dbReference type="GO" id="GO:0006508">
    <property type="term" value="P:proteolysis"/>
    <property type="evidence" value="ECO:0007669"/>
    <property type="project" value="UniProtKB-KW"/>
</dbReference>
<dbReference type="PIRSF" id="PIRSF001174">
    <property type="entry name" value="Lon_proteas"/>
    <property type="match status" value="1"/>
</dbReference>
<keyword evidence="1 7" id="KW-0645">Protease</keyword>
<dbReference type="AlphaFoldDB" id="A0A5M9QQW1"/>
<feature type="active site" evidence="8 10">
    <location>
        <position position="769"/>
    </location>
</feature>
<dbReference type="NCBIfam" id="TIGR00763">
    <property type="entry name" value="lon"/>
    <property type="match status" value="1"/>
</dbReference>
<dbReference type="Proteomes" id="UP000323707">
    <property type="component" value="Unassembled WGS sequence"/>
</dbReference>
<dbReference type="GO" id="GO:0004252">
    <property type="term" value="F:serine-type endopeptidase activity"/>
    <property type="evidence" value="ECO:0007669"/>
    <property type="project" value="UniProtKB-UniRule"/>
</dbReference>
<dbReference type="InterPro" id="IPR015947">
    <property type="entry name" value="PUA-like_sf"/>
</dbReference>
<evidence type="ECO:0000256" key="3">
    <source>
        <dbReference type="ARBA" id="ARBA00022801"/>
    </source>
</evidence>
<dbReference type="PRINTS" id="PR00830">
    <property type="entry name" value="ENDOLAPTASE"/>
</dbReference>
<dbReference type="SMART" id="SM00382">
    <property type="entry name" value="AAA"/>
    <property type="match status" value="1"/>
</dbReference>
<feature type="domain" description="Lon proteolytic" evidence="12">
    <location>
        <begin position="629"/>
        <end position="821"/>
    </location>
</feature>
<dbReference type="Pfam" id="PF22667">
    <property type="entry name" value="Lon_lid"/>
    <property type="match status" value="1"/>
</dbReference>
<dbReference type="PANTHER" id="PTHR10046">
    <property type="entry name" value="ATP DEPENDENT LON PROTEASE FAMILY MEMBER"/>
    <property type="match status" value="1"/>
</dbReference>
<dbReference type="InterPro" id="IPR003593">
    <property type="entry name" value="AAA+_ATPase"/>
</dbReference>
<evidence type="ECO:0000256" key="10">
    <source>
        <dbReference type="PROSITE-ProRule" id="PRU01122"/>
    </source>
</evidence>
<feature type="active site" evidence="8 10">
    <location>
        <position position="726"/>
    </location>
</feature>
<dbReference type="GO" id="GO:0030163">
    <property type="term" value="P:protein catabolic process"/>
    <property type="evidence" value="ECO:0007669"/>
    <property type="project" value="InterPro"/>
</dbReference>
<dbReference type="GO" id="GO:0004176">
    <property type="term" value="F:ATP-dependent peptidase activity"/>
    <property type="evidence" value="ECO:0007669"/>
    <property type="project" value="UniProtKB-UniRule"/>
</dbReference>
<dbReference type="InterPro" id="IPR003111">
    <property type="entry name" value="Lon_prtase_N"/>
</dbReference>
<evidence type="ECO:0000256" key="6">
    <source>
        <dbReference type="ARBA" id="ARBA00050665"/>
    </source>
</evidence>
<evidence type="ECO:0000256" key="4">
    <source>
        <dbReference type="ARBA" id="ARBA00022825"/>
    </source>
</evidence>
<comment type="subunit">
    <text evidence="7">Homohexamer. Organized in a ring with a central cavity.</text>
</comment>
<proteinExistence type="inferred from homology"/>
<sequence>MQNSQQFPATLPVIIEEDFTYPFAIAPIFTQGQKNIAAANAALERNDLVLVCCEKAPESSSDEKIDSSEASFYDVGVVCKILRKVSLPDGRVKILVQGMATARVIALDTQVDETESSDLIQAVVDIIEYQDYNQARVEAMMKFLLENVQNYANISHFPPEMLKTLEETNDPNRIIDLVASTLRLKPEETYKLFASNNIEERMMMLIDFVTQEIQAQKLQKEIKSRVHDKLEQTNREYFLKEQMRQIQKELGIDKQRDEELDEFAKKLESIKQFLNEDAYKEIKKQINRLSKMHQDSADANLLHNYVEWVLEIPFGKYAKGELSIKNVAKQLDLDHYSLTKPKERIIEYFAVRELLAKNAKALAKSKDPSSKAKKSKEESQKSKGTILCFYGPPGVGKTSLANSIAKAISRPLVRIALGGLEDVNELRGHRRTYIGAMPGRIVQGLIEAKEMNPVVVLDEIDKVARGVRGDPTSVLLEILDPEQNVEFRDYYTNFSIDLSQVIFIATANDIAQIPAPLRDRMEFISISSYTPQEKEQIAHKYLIPQELKKHGLSEKQIQFTKEGVRVLIERYTREAGVRSLRRQISTILRKVATKVLQDGDEFKPIKLTPKQIPNFLDKVVFEIEQSSKKARVGIINGLAWTSVGGDVLKIEAIKLMGKGELKLTGSLGDVMKESAQIAHSVVKVLLDNGKLDSSSLAKSKSKEPIYNQYNIHLHLPEGATPKDGPSAGIAMACVIASILCEKPISGEIAMTGELTLTGDVLQIGGLKEKLIAAHKAGIKRALIPAKNYERDLKEIPQEVLESMKVIPVQTIKDVFAEVFGRS</sequence>
<evidence type="ECO:0000313" key="14">
    <source>
        <dbReference type="EMBL" id="KAA8710758.1"/>
    </source>
</evidence>
<dbReference type="InterPro" id="IPR046336">
    <property type="entry name" value="Lon_prtase_N_sf"/>
</dbReference>
<dbReference type="PROSITE" id="PS01046">
    <property type="entry name" value="LON_SER"/>
    <property type="match status" value="1"/>
</dbReference>
<dbReference type="InterPro" id="IPR054594">
    <property type="entry name" value="Lon_lid"/>
</dbReference>
<dbReference type="FunFam" id="3.40.50.300:FF:000021">
    <property type="entry name" value="Lon protease homolog"/>
    <property type="match status" value="1"/>
</dbReference>
<dbReference type="Gene3D" id="1.20.5.5270">
    <property type="match status" value="1"/>
</dbReference>
<dbReference type="Gene3D" id="1.10.8.60">
    <property type="match status" value="1"/>
</dbReference>
<dbReference type="EMBL" id="VXKE01000006">
    <property type="protein sequence ID" value="KAA8710758.1"/>
    <property type="molecule type" value="Genomic_DNA"/>
</dbReference>
<reference evidence="14 15" key="1">
    <citation type="submission" date="2019-09" db="EMBL/GenBank/DDBJ databases">
        <title>Draft genome sequence of various Type strains from the CCUG.</title>
        <authorList>
            <person name="Pineiro-Iglesias B."/>
            <person name="Tunovic T."/>
            <person name="Unosson C."/>
            <person name="Inganas E."/>
            <person name="Ohlen M."/>
            <person name="Cardew S."/>
            <person name="Jensie-Markopoulos S."/>
            <person name="Salva-Serra F."/>
            <person name="Jaen-Luchoro D."/>
            <person name="Karlsson R."/>
            <person name="Svensson-Stadler L."/>
            <person name="Chun J."/>
            <person name="Moore E."/>
        </authorList>
    </citation>
    <scope>NUCLEOTIDE SEQUENCE [LARGE SCALE GENOMIC DNA]</scope>
    <source>
        <strain evidence="14 15">CCUG 32756T</strain>
    </source>
</reference>
<dbReference type="InterPro" id="IPR003959">
    <property type="entry name" value="ATPase_AAA_core"/>
</dbReference>
<dbReference type="GO" id="GO:0005737">
    <property type="term" value="C:cytoplasm"/>
    <property type="evidence" value="ECO:0007669"/>
    <property type="project" value="UniProtKB-SubCell"/>
</dbReference>
<dbReference type="InterPro" id="IPR027065">
    <property type="entry name" value="Lon_Prtase"/>
</dbReference>
<keyword evidence="7" id="KW-0963">Cytoplasm</keyword>
<keyword evidence="4 7" id="KW-0720">Serine protease</keyword>
<dbReference type="InterPro" id="IPR014721">
    <property type="entry name" value="Ribsml_uS5_D2-typ_fold_subgr"/>
</dbReference>
<dbReference type="Gene3D" id="3.40.50.300">
    <property type="entry name" value="P-loop containing nucleotide triphosphate hydrolases"/>
    <property type="match status" value="1"/>
</dbReference>
<evidence type="ECO:0000256" key="2">
    <source>
        <dbReference type="ARBA" id="ARBA00022741"/>
    </source>
</evidence>
<dbReference type="EC" id="3.4.21.53" evidence="7"/>
<evidence type="ECO:0000256" key="7">
    <source>
        <dbReference type="PIRNR" id="PIRNR001174"/>
    </source>
</evidence>
<dbReference type="InterPro" id="IPR020568">
    <property type="entry name" value="Ribosomal_Su5_D2-typ_SF"/>
</dbReference>
<dbReference type="Gene3D" id="3.30.230.10">
    <property type="match status" value="1"/>
</dbReference>
<comment type="subcellular location">
    <subcellularLocation>
        <location evidence="7">Cytoplasm</location>
    </subcellularLocation>
</comment>
<name>A0A5M9QQW1_9HELI</name>
<protein>
    <recommendedName>
        <fullName evidence="7">Lon protease</fullName>
        <ecNumber evidence="7">3.4.21.53</ecNumber>
    </recommendedName>
</protein>
<dbReference type="InterPro" id="IPR004815">
    <property type="entry name" value="Lon_bac/euk-typ"/>
</dbReference>
<keyword evidence="5 7" id="KW-0067">ATP-binding</keyword>
<keyword evidence="3 7" id="KW-0378">Hydrolase</keyword>
<dbReference type="GO" id="GO:0016887">
    <property type="term" value="F:ATP hydrolysis activity"/>
    <property type="evidence" value="ECO:0007669"/>
    <property type="project" value="InterPro"/>
</dbReference>
<dbReference type="Pfam" id="PF00004">
    <property type="entry name" value="AAA"/>
    <property type="match status" value="1"/>
</dbReference>
<dbReference type="SUPFAM" id="SSF54211">
    <property type="entry name" value="Ribosomal protein S5 domain 2-like"/>
    <property type="match status" value="1"/>
</dbReference>
<dbReference type="SUPFAM" id="SSF88697">
    <property type="entry name" value="PUA domain-like"/>
    <property type="match status" value="1"/>
</dbReference>
<dbReference type="Pfam" id="PF05362">
    <property type="entry name" value="Lon_C"/>
    <property type="match status" value="1"/>
</dbReference>
<accession>A0A5M9QQW1</accession>
<gene>
    <name evidence="14" type="primary">lon</name>
    <name evidence="14" type="ORF">F4V45_02275</name>
</gene>
<organism evidence="14 15">
    <name type="scientific">Helicobacter canis</name>
    <dbReference type="NCBI Taxonomy" id="29419"/>
    <lineage>
        <taxon>Bacteria</taxon>
        <taxon>Pseudomonadati</taxon>
        <taxon>Campylobacterota</taxon>
        <taxon>Epsilonproteobacteria</taxon>
        <taxon>Campylobacterales</taxon>
        <taxon>Helicobacteraceae</taxon>
        <taxon>Helicobacter</taxon>
    </lineage>
</organism>
<dbReference type="CDD" id="cd19500">
    <property type="entry name" value="RecA-like_Lon"/>
    <property type="match status" value="1"/>
</dbReference>
<comment type="caution">
    <text evidence="14">The sequence shown here is derived from an EMBL/GenBank/DDBJ whole genome shotgun (WGS) entry which is preliminary data.</text>
</comment>
<dbReference type="GO" id="GO:0005524">
    <property type="term" value="F:ATP binding"/>
    <property type="evidence" value="ECO:0007669"/>
    <property type="project" value="UniProtKB-KW"/>
</dbReference>
<evidence type="ECO:0000256" key="8">
    <source>
        <dbReference type="PIRSR" id="PIRSR001174-1"/>
    </source>
</evidence>
<evidence type="ECO:0000259" key="12">
    <source>
        <dbReference type="PROSITE" id="PS51786"/>
    </source>
</evidence>
<feature type="domain" description="Lon N-terminal" evidence="13">
    <location>
        <begin position="8"/>
        <end position="213"/>
    </location>
</feature>
<dbReference type="Gene3D" id="2.30.130.40">
    <property type="entry name" value="LON domain-like"/>
    <property type="match status" value="1"/>
</dbReference>
<evidence type="ECO:0000313" key="15">
    <source>
        <dbReference type="Proteomes" id="UP000323707"/>
    </source>
</evidence>
<dbReference type="SUPFAM" id="SSF52540">
    <property type="entry name" value="P-loop containing nucleoside triphosphate hydrolases"/>
    <property type="match status" value="1"/>
</dbReference>
<keyword evidence="2 7" id="KW-0547">Nucleotide-binding</keyword>
<dbReference type="PROSITE" id="PS51786">
    <property type="entry name" value="LON_PROTEOLYTIC"/>
    <property type="match status" value="1"/>
</dbReference>
<evidence type="ECO:0000256" key="9">
    <source>
        <dbReference type="PIRSR" id="PIRSR001174-2"/>
    </source>
</evidence>
<evidence type="ECO:0000256" key="11">
    <source>
        <dbReference type="RuleBase" id="RU000591"/>
    </source>
</evidence>
<dbReference type="PROSITE" id="PS51787">
    <property type="entry name" value="LON_N"/>
    <property type="match status" value="1"/>
</dbReference>
<comment type="similarity">
    <text evidence="7 10 11">Belongs to the peptidase S16 family.</text>
</comment>
<evidence type="ECO:0000256" key="5">
    <source>
        <dbReference type="ARBA" id="ARBA00022840"/>
    </source>
</evidence>
<comment type="catalytic activity">
    <reaction evidence="6 7 10">
        <text>Hydrolysis of proteins in presence of ATP.</text>
        <dbReference type="EC" id="3.4.21.53"/>
    </reaction>
</comment>
<dbReference type="SMART" id="SM00464">
    <property type="entry name" value="LON"/>
    <property type="match status" value="1"/>
</dbReference>
<evidence type="ECO:0000259" key="13">
    <source>
        <dbReference type="PROSITE" id="PS51787"/>
    </source>
</evidence>
<dbReference type="InterPro" id="IPR008268">
    <property type="entry name" value="Peptidase_S16_AS"/>
</dbReference>